<gene>
    <name evidence="1" type="ORF">LKD47_02810</name>
</gene>
<organism evidence="1 2">
    <name type="scientific">Roseburia amylophila</name>
    <dbReference type="NCBI Taxonomy" id="2981794"/>
    <lineage>
        <taxon>Bacteria</taxon>
        <taxon>Bacillati</taxon>
        <taxon>Bacillota</taxon>
        <taxon>Clostridia</taxon>
        <taxon>Lachnospirales</taxon>
        <taxon>Lachnospiraceae</taxon>
        <taxon>Roseburia</taxon>
    </lineage>
</organism>
<dbReference type="Proteomes" id="UP001198893">
    <property type="component" value="Unassembled WGS sequence"/>
</dbReference>
<evidence type="ECO:0000313" key="2">
    <source>
        <dbReference type="Proteomes" id="UP001198893"/>
    </source>
</evidence>
<comment type="caution">
    <text evidence="1">The sequence shown here is derived from an EMBL/GenBank/DDBJ whole genome shotgun (WGS) entry which is preliminary data.</text>
</comment>
<sequence>MEQFFGILQRGLGQLDATGEYEEGTLHELKESYDLLEEKQQGDVLRIIEQSLKNLPDTVLIYIWSTLLAVLRDEKVIPFIEVLMNHETFTLWQRAELMHQLQRTIFTNGLAVNEKDEYRRNDRIYNSIMDKIREEKKKTFSYIPLAKRQKKVVIILNQLVGRQHAPTRIILQTKEYLEAFGYEVKVYVGFMPNENSGIMWYKQCIWNNFMERQGYFKCNVENGRIEGYNARIENDNFEKNLEDTAELIYREAPEWVLEVGEETFLADLCREFTTVVTQGCVRTIPVTNAPIIVLASDYTLEEEQRYQNWLKPYQQFVEVKHSIVGNAVVVEKEKRENYGIAEDRFVILLVGNRLEQEVTEDFLKKIYVMLEENPKAVIAVIGNCGALEKRIAEAYRRRVYFLGYTEELQKTMTIGDLFLNPPRQGGGTGAMYAILQEIPVVTLDNCDVQVNVGETFACDSTDSMISLVHQYCEDEAFMEKRKEACHQKAEEIFAVDEKENYRKLCEFVEAYTLEQEKQADSR</sequence>
<dbReference type="EMBL" id="JAJEQW010000002">
    <property type="protein sequence ID" value="MCC2241237.1"/>
    <property type="molecule type" value="Genomic_DNA"/>
</dbReference>
<dbReference type="RefSeq" id="WP_227709620.1">
    <property type="nucleotide sequence ID" value="NZ_JAJEQW010000002.1"/>
</dbReference>
<accession>A0AAW4WEB9</accession>
<name>A0AAW4WEB9_9FIRM</name>
<proteinExistence type="predicted"/>
<evidence type="ECO:0008006" key="3">
    <source>
        <dbReference type="Google" id="ProtNLM"/>
    </source>
</evidence>
<protein>
    <recommendedName>
        <fullName evidence="3">Glycosyltransferase</fullName>
    </recommendedName>
</protein>
<dbReference type="SUPFAM" id="SSF53756">
    <property type="entry name" value="UDP-Glycosyltransferase/glycogen phosphorylase"/>
    <property type="match status" value="1"/>
</dbReference>
<evidence type="ECO:0000313" key="1">
    <source>
        <dbReference type="EMBL" id="MCC2241237.1"/>
    </source>
</evidence>
<dbReference type="AlphaFoldDB" id="A0AAW4WEB9"/>
<reference evidence="1" key="1">
    <citation type="submission" date="2021-10" db="EMBL/GenBank/DDBJ databases">
        <title>Anaerobic single-cell dispensing facilitates the cultivation of human gut bacteria.</title>
        <authorList>
            <person name="Afrizal A."/>
        </authorList>
    </citation>
    <scope>NUCLEOTIDE SEQUENCE</scope>
    <source>
        <strain evidence="1">CLA-AA-H204</strain>
    </source>
</reference>
<dbReference type="Gene3D" id="3.40.50.2000">
    <property type="entry name" value="Glycogen Phosphorylase B"/>
    <property type="match status" value="1"/>
</dbReference>